<name>A0A9E6RD35_9HYPH</name>
<feature type="transmembrane region" description="Helical" evidence="8">
    <location>
        <begin position="144"/>
        <end position="168"/>
    </location>
</feature>
<proteinExistence type="inferred from homology"/>
<feature type="transmembrane region" description="Helical" evidence="8">
    <location>
        <begin position="446"/>
        <end position="467"/>
    </location>
</feature>
<keyword evidence="6 8" id="KW-1133">Transmembrane helix</keyword>
<dbReference type="PANTHER" id="PTHR30472:SF37">
    <property type="entry name" value="FE(3+) DICITRATE TRANSPORT SYSTEM PERMEASE PROTEIN FECD-RELATED"/>
    <property type="match status" value="1"/>
</dbReference>
<protein>
    <submittedName>
        <fullName evidence="9">Fe(3+)-hydroxamate ABC transporter permease FhuB</fullName>
    </submittedName>
</protein>
<evidence type="ECO:0000256" key="3">
    <source>
        <dbReference type="ARBA" id="ARBA00022448"/>
    </source>
</evidence>
<reference evidence="9" key="1">
    <citation type="submission" date="2021-08" db="EMBL/GenBank/DDBJ databases">
        <authorList>
            <person name="Zhang H."/>
            <person name="Xu M."/>
            <person name="Yu Z."/>
            <person name="Yang L."/>
            <person name="Cai Y."/>
        </authorList>
    </citation>
    <scope>NUCLEOTIDE SEQUENCE</scope>
    <source>
        <strain evidence="9">CHL1</strain>
    </source>
</reference>
<evidence type="ECO:0000256" key="8">
    <source>
        <dbReference type="SAM" id="Phobius"/>
    </source>
</evidence>
<evidence type="ECO:0000256" key="1">
    <source>
        <dbReference type="ARBA" id="ARBA00004651"/>
    </source>
</evidence>
<feature type="transmembrane region" description="Helical" evidence="8">
    <location>
        <begin position="634"/>
        <end position="654"/>
    </location>
</feature>
<evidence type="ECO:0000256" key="5">
    <source>
        <dbReference type="ARBA" id="ARBA00022692"/>
    </source>
</evidence>
<evidence type="ECO:0000256" key="6">
    <source>
        <dbReference type="ARBA" id="ARBA00022989"/>
    </source>
</evidence>
<dbReference type="RefSeq" id="WP_261401818.1">
    <property type="nucleotide sequence ID" value="NZ_CP081869.1"/>
</dbReference>
<dbReference type="GO" id="GO:0005886">
    <property type="term" value="C:plasma membrane"/>
    <property type="evidence" value="ECO:0007669"/>
    <property type="project" value="UniProtKB-SubCell"/>
</dbReference>
<evidence type="ECO:0000256" key="2">
    <source>
        <dbReference type="ARBA" id="ARBA00007935"/>
    </source>
</evidence>
<dbReference type="SUPFAM" id="SSF81345">
    <property type="entry name" value="ABC transporter involved in vitamin B12 uptake, BtuC"/>
    <property type="match status" value="2"/>
</dbReference>
<dbReference type="Pfam" id="PF01032">
    <property type="entry name" value="FecCD"/>
    <property type="match status" value="2"/>
</dbReference>
<gene>
    <name evidence="9" type="primary">fhuB</name>
    <name evidence="9" type="ORF">K6K41_18085</name>
</gene>
<feature type="transmembrane region" description="Helical" evidence="8">
    <location>
        <begin position="57"/>
        <end position="78"/>
    </location>
</feature>
<evidence type="ECO:0000313" key="9">
    <source>
        <dbReference type="EMBL" id="QZN98835.1"/>
    </source>
</evidence>
<evidence type="ECO:0000313" key="10">
    <source>
        <dbReference type="Proteomes" id="UP000825701"/>
    </source>
</evidence>
<evidence type="ECO:0000256" key="7">
    <source>
        <dbReference type="ARBA" id="ARBA00023136"/>
    </source>
</evidence>
<dbReference type="KEGG" id="cmet:K6K41_18085"/>
<dbReference type="InterPro" id="IPR037294">
    <property type="entry name" value="ABC_BtuC-like"/>
</dbReference>
<dbReference type="CDD" id="cd06550">
    <property type="entry name" value="TM_ABC_iron-siderophores_like"/>
    <property type="match status" value="1"/>
</dbReference>
<dbReference type="AlphaFoldDB" id="A0A9E6RD35"/>
<accession>A0A9E6RD35</accession>
<keyword evidence="7 8" id="KW-0472">Membrane</keyword>
<feature type="transmembrane region" description="Helical" evidence="8">
    <location>
        <begin position="276"/>
        <end position="297"/>
    </location>
</feature>
<feature type="transmembrane region" description="Helical" evidence="8">
    <location>
        <begin position="345"/>
        <end position="370"/>
    </location>
</feature>
<feature type="transmembrane region" description="Helical" evidence="8">
    <location>
        <begin position="609"/>
        <end position="628"/>
    </location>
</feature>
<sequence>MHDGFRPALVAVLALIGLGAVAMALNLSARLPVGLWLEALLAPSADDIRELLVHYSVAPRAVVALIAGAGLALAGAVLQQALRNPLASPSTLGVSAGAQLALSLATVAAPSALLAGREVVALLGGAASTAVVTALSWRSRFAPLTVILSGMVAAMFCGAAASALTLFNERMLTGLYVWGSGALNQQDWSVAGPLGVKVAVLAGLVALTVRPLQLLEMDEPARSLGLSVVRLRLVTIGLAVALTAVIVSAVGVIGFIGLAAPALARALGVRRLRDRLAWSAAIGAAILFATDALLQAAEALAHLNVPTGAATALIGAPTLVWLASRLRNPAPVETERPAGPRVRRVGLAICLLATAVPVALLASLAIGPAPGGGLSVAPWPELAELLPWRWPRTLGAGAAGAMLAAAGLMLQRLTRNPIASPEVLGVSSGAALGFVLALLFAPSPGLAVQTAAAAAGGFLVAGALLGLGRGGRLAPEQLLIAGVALGAMFSALLAILMASGDPRMLLVANWMAGSTYDVEPAVAVGTMACAIVQIAASFLVVRWLDLAPLGRPFMLSVGASPAVAGLGVLALCATLTAGATLAVGPLSFAGLIAPHLALRLGFARAGGQLAAAALIGALTMIAADWLGRVVYVPFQVPAGLIGMLIAGPLLMWLLQRR</sequence>
<evidence type="ECO:0000256" key="4">
    <source>
        <dbReference type="ARBA" id="ARBA00022475"/>
    </source>
</evidence>
<keyword evidence="4" id="KW-1003">Cell membrane</keyword>
<dbReference type="GO" id="GO:0033214">
    <property type="term" value="P:siderophore-iron import into cell"/>
    <property type="evidence" value="ECO:0007669"/>
    <property type="project" value="TreeGrafter"/>
</dbReference>
<comment type="subcellular location">
    <subcellularLocation>
        <location evidence="1">Cell membrane</location>
        <topology evidence="1">Multi-pass membrane protein</topology>
    </subcellularLocation>
</comment>
<keyword evidence="10" id="KW-1185">Reference proteome</keyword>
<dbReference type="GO" id="GO:0022857">
    <property type="term" value="F:transmembrane transporter activity"/>
    <property type="evidence" value="ECO:0007669"/>
    <property type="project" value="InterPro"/>
</dbReference>
<dbReference type="NCBIfam" id="NF007866">
    <property type="entry name" value="PRK10577.1-2"/>
    <property type="match status" value="1"/>
</dbReference>
<feature type="transmembrane region" description="Helical" evidence="8">
    <location>
        <begin position="422"/>
        <end position="440"/>
    </location>
</feature>
<keyword evidence="3" id="KW-0813">Transport</keyword>
<dbReference type="Proteomes" id="UP000825701">
    <property type="component" value="Chromosome"/>
</dbReference>
<dbReference type="InterPro" id="IPR000522">
    <property type="entry name" value="ABC_transptr_permease_BtuC"/>
</dbReference>
<feature type="transmembrane region" description="Helical" evidence="8">
    <location>
        <begin position="520"/>
        <end position="541"/>
    </location>
</feature>
<feature type="transmembrane region" description="Helical" evidence="8">
    <location>
        <begin position="582"/>
        <end position="602"/>
    </location>
</feature>
<dbReference type="Gene3D" id="1.10.3470.10">
    <property type="entry name" value="ABC transporter involved in vitamin B12 uptake, BtuC"/>
    <property type="match status" value="2"/>
</dbReference>
<feature type="transmembrane region" description="Helical" evidence="8">
    <location>
        <begin position="479"/>
        <end position="500"/>
    </location>
</feature>
<keyword evidence="5 8" id="KW-0812">Transmembrane</keyword>
<comment type="similarity">
    <text evidence="2">Belongs to the binding-protein-dependent transport system permease family. FecCD subfamily.</text>
</comment>
<organism evidence="9 10">
    <name type="scientific">Chenggangzhangella methanolivorans</name>
    <dbReference type="NCBI Taxonomy" id="1437009"/>
    <lineage>
        <taxon>Bacteria</taxon>
        <taxon>Pseudomonadati</taxon>
        <taxon>Pseudomonadota</taxon>
        <taxon>Alphaproteobacteria</taxon>
        <taxon>Hyphomicrobiales</taxon>
        <taxon>Methylopilaceae</taxon>
        <taxon>Chenggangzhangella</taxon>
    </lineage>
</organism>
<feature type="transmembrane region" description="Helical" evidence="8">
    <location>
        <begin position="303"/>
        <end position="324"/>
    </location>
</feature>
<dbReference type="PANTHER" id="PTHR30472">
    <property type="entry name" value="FERRIC ENTEROBACTIN TRANSPORT SYSTEM PERMEASE PROTEIN"/>
    <property type="match status" value="1"/>
</dbReference>
<feature type="transmembrane region" description="Helical" evidence="8">
    <location>
        <begin position="188"/>
        <end position="209"/>
    </location>
</feature>
<feature type="transmembrane region" description="Helical" evidence="8">
    <location>
        <begin position="119"/>
        <end position="137"/>
    </location>
</feature>
<feature type="transmembrane region" description="Helical" evidence="8">
    <location>
        <begin position="553"/>
        <end position="576"/>
    </location>
</feature>
<dbReference type="EMBL" id="CP081869">
    <property type="protein sequence ID" value="QZN98835.1"/>
    <property type="molecule type" value="Genomic_DNA"/>
</dbReference>
<feature type="transmembrane region" description="Helical" evidence="8">
    <location>
        <begin position="390"/>
        <end position="410"/>
    </location>
</feature>